<dbReference type="PANTHER" id="PTHR43775">
    <property type="entry name" value="FATTY ACID SYNTHASE"/>
    <property type="match status" value="1"/>
</dbReference>
<evidence type="ECO:0000313" key="5">
    <source>
        <dbReference type="EMBL" id="GAA2141714.1"/>
    </source>
</evidence>
<evidence type="ECO:0000259" key="4">
    <source>
        <dbReference type="SMART" id="SM00822"/>
    </source>
</evidence>
<sequence length="512" mass="54000">MHYTADWEPSPAPEGPASWLTGPVLVFDDDGALAGRVRRRHTGSAPVVGVRPGEAYEVSGDARTVRAESGEDHAALLAGLDAPPVTVLHAWSDPRTALTSVFHLSQALLRRGLRAPVRLLRVHAHADARPDPLAEAFGGFARSADHENPRLVQQAVTVRTAAGEEPADALLRACEAELAADARAAAENIHDGDGRKVRRLRELPAAAGAPGSEAPAGVAVRPGGTYVVTGRAGGLGLLFAEHLAHRARVNLLLVGRSALTRERREALERIAALGADVRYERADVADRGDVEWTLAAARNRWGSVHGVIHSAGVLRDALLPNKTADEIDTVLAGKVDGAVHLDAATAGDDLDFFMTFSSLAALAGNPGQVDYAFASRFLNAFSRGREHLRAAGERSGASIALVWPFWRTGGMRVDEATEGFVRRRLGLTPLENEVGVAAFDAALRHARPEFGVVHAERDKLQRVLRIEPPAGGPAEPRPDAAVGAGSGGRGAAAKGDSTVEIELKGVLAELGL</sequence>
<dbReference type="SMART" id="SM00822">
    <property type="entry name" value="PKS_KR"/>
    <property type="match status" value="1"/>
</dbReference>
<name>A0ABN2ZG94_9ACTN</name>
<feature type="domain" description="Ketoreductase" evidence="4">
    <location>
        <begin position="224"/>
        <end position="409"/>
    </location>
</feature>
<keyword evidence="2" id="KW-0597">Phosphoprotein</keyword>
<feature type="region of interest" description="Disordered" evidence="3">
    <location>
        <begin position="467"/>
        <end position="495"/>
    </location>
</feature>
<dbReference type="EMBL" id="BAAAPF010000236">
    <property type="protein sequence ID" value="GAA2141714.1"/>
    <property type="molecule type" value="Genomic_DNA"/>
</dbReference>
<dbReference type="InterPro" id="IPR049490">
    <property type="entry name" value="C883_1060-like_KR_N"/>
</dbReference>
<protein>
    <recommendedName>
        <fullName evidence="4">Ketoreductase domain-containing protein</fullName>
    </recommendedName>
</protein>
<proteinExistence type="predicted"/>
<keyword evidence="1" id="KW-0596">Phosphopantetheine</keyword>
<dbReference type="Proteomes" id="UP001500443">
    <property type="component" value="Unassembled WGS sequence"/>
</dbReference>
<dbReference type="InterPro" id="IPR036291">
    <property type="entry name" value="NAD(P)-bd_dom_sf"/>
</dbReference>
<reference evidence="5 6" key="1">
    <citation type="journal article" date="2019" name="Int. J. Syst. Evol. Microbiol.">
        <title>The Global Catalogue of Microorganisms (GCM) 10K type strain sequencing project: providing services to taxonomists for standard genome sequencing and annotation.</title>
        <authorList>
            <consortium name="The Broad Institute Genomics Platform"/>
            <consortium name="The Broad Institute Genome Sequencing Center for Infectious Disease"/>
            <person name="Wu L."/>
            <person name="Ma J."/>
        </authorList>
    </citation>
    <scope>NUCLEOTIDE SEQUENCE [LARGE SCALE GENOMIC DNA]</scope>
    <source>
        <strain evidence="5 6">JCM 15481</strain>
    </source>
</reference>
<dbReference type="PANTHER" id="PTHR43775:SF37">
    <property type="entry name" value="SI:DKEY-61P9.11"/>
    <property type="match status" value="1"/>
</dbReference>
<evidence type="ECO:0000256" key="3">
    <source>
        <dbReference type="SAM" id="MobiDB-lite"/>
    </source>
</evidence>
<dbReference type="CDD" id="cd08953">
    <property type="entry name" value="KR_2_SDR_x"/>
    <property type="match status" value="1"/>
</dbReference>
<dbReference type="InterPro" id="IPR050091">
    <property type="entry name" value="PKS_NRPS_Biosynth_Enz"/>
</dbReference>
<feature type="compositionally biased region" description="Low complexity" evidence="3">
    <location>
        <begin position="467"/>
        <end position="483"/>
    </location>
</feature>
<dbReference type="RefSeq" id="WP_344292819.1">
    <property type="nucleotide sequence ID" value="NZ_BAAAPF010000236.1"/>
</dbReference>
<dbReference type="Gene3D" id="3.40.50.720">
    <property type="entry name" value="NAD(P)-binding Rossmann-like Domain"/>
    <property type="match status" value="1"/>
</dbReference>
<dbReference type="Pfam" id="PF21394">
    <property type="entry name" value="Beta-ketacyl_N"/>
    <property type="match status" value="1"/>
</dbReference>
<evidence type="ECO:0000256" key="1">
    <source>
        <dbReference type="ARBA" id="ARBA00022450"/>
    </source>
</evidence>
<dbReference type="InterPro" id="IPR013968">
    <property type="entry name" value="PKS_KR"/>
</dbReference>
<evidence type="ECO:0000313" key="6">
    <source>
        <dbReference type="Proteomes" id="UP001500443"/>
    </source>
</evidence>
<comment type="caution">
    <text evidence="5">The sequence shown here is derived from an EMBL/GenBank/DDBJ whole genome shotgun (WGS) entry which is preliminary data.</text>
</comment>
<organism evidence="5 6">
    <name type="scientific">Streptomyces synnematoformans</name>
    <dbReference type="NCBI Taxonomy" id="415721"/>
    <lineage>
        <taxon>Bacteria</taxon>
        <taxon>Bacillati</taxon>
        <taxon>Actinomycetota</taxon>
        <taxon>Actinomycetes</taxon>
        <taxon>Kitasatosporales</taxon>
        <taxon>Streptomycetaceae</taxon>
        <taxon>Streptomyces</taxon>
    </lineage>
</organism>
<gene>
    <name evidence="5" type="ORF">GCM10009802_52260</name>
</gene>
<dbReference type="InterPro" id="IPR057326">
    <property type="entry name" value="KR_dom"/>
</dbReference>
<evidence type="ECO:0000256" key="2">
    <source>
        <dbReference type="ARBA" id="ARBA00022553"/>
    </source>
</evidence>
<accession>A0ABN2ZG94</accession>
<dbReference type="SUPFAM" id="SSF51735">
    <property type="entry name" value="NAD(P)-binding Rossmann-fold domains"/>
    <property type="match status" value="2"/>
</dbReference>
<keyword evidence="6" id="KW-1185">Reference proteome</keyword>
<dbReference type="Pfam" id="PF08659">
    <property type="entry name" value="KR"/>
    <property type="match status" value="1"/>
</dbReference>